<evidence type="ECO:0000313" key="6">
    <source>
        <dbReference type="EMBL" id="CAG9324831.1"/>
    </source>
</evidence>
<dbReference type="PANTHER" id="PTHR45740:SF2">
    <property type="entry name" value="POLY [ADP-RIBOSE] POLYMERASE"/>
    <property type="match status" value="1"/>
</dbReference>
<gene>
    <name evidence="6" type="ORF">BSTOLATCC_MIC36609</name>
</gene>
<dbReference type="InterPro" id="IPR051712">
    <property type="entry name" value="ARTD-AVP"/>
</dbReference>
<dbReference type="GO" id="GO:0003950">
    <property type="term" value="F:NAD+ poly-ADP-ribosyltransferase activity"/>
    <property type="evidence" value="ECO:0007669"/>
    <property type="project" value="InterPro"/>
</dbReference>
<name>A0AAU9JGU0_9CILI</name>
<comment type="caution">
    <text evidence="6">The sequence shown here is derived from an EMBL/GenBank/DDBJ whole genome shotgun (WGS) entry which is preliminary data.</text>
</comment>
<proteinExistence type="predicted"/>
<evidence type="ECO:0000256" key="4">
    <source>
        <dbReference type="ARBA" id="ARBA00022833"/>
    </source>
</evidence>
<evidence type="ECO:0000256" key="2">
    <source>
        <dbReference type="ARBA" id="ARBA00022771"/>
    </source>
</evidence>
<evidence type="ECO:0000256" key="3">
    <source>
        <dbReference type="ARBA" id="ARBA00022786"/>
    </source>
</evidence>
<dbReference type="GO" id="GO:0005634">
    <property type="term" value="C:nucleus"/>
    <property type="evidence" value="ECO:0007669"/>
    <property type="project" value="TreeGrafter"/>
</dbReference>
<dbReference type="Gene3D" id="3.90.228.10">
    <property type="match status" value="1"/>
</dbReference>
<keyword evidence="3" id="KW-0833">Ubl conjugation pathway</keyword>
<dbReference type="AlphaFoldDB" id="A0AAU9JGU0"/>
<dbReference type="GO" id="GO:0008270">
    <property type="term" value="F:zinc ion binding"/>
    <property type="evidence" value="ECO:0007669"/>
    <property type="project" value="UniProtKB-KW"/>
</dbReference>
<dbReference type="SMART" id="SM00647">
    <property type="entry name" value="IBR"/>
    <property type="match status" value="1"/>
</dbReference>
<dbReference type="InterPro" id="IPR012317">
    <property type="entry name" value="Poly(ADP-ribose)pol_cat_dom"/>
</dbReference>
<evidence type="ECO:0000313" key="7">
    <source>
        <dbReference type="Proteomes" id="UP001162131"/>
    </source>
</evidence>
<evidence type="ECO:0000259" key="5">
    <source>
        <dbReference type="SMART" id="SM00647"/>
    </source>
</evidence>
<dbReference type="InterPro" id="IPR002867">
    <property type="entry name" value="IBR_dom"/>
</dbReference>
<dbReference type="SUPFAM" id="SSF57850">
    <property type="entry name" value="RING/U-box"/>
    <property type="match status" value="1"/>
</dbReference>
<feature type="domain" description="IBR" evidence="5">
    <location>
        <begin position="214"/>
        <end position="268"/>
    </location>
</feature>
<dbReference type="GO" id="GO:1990404">
    <property type="term" value="F:NAD+-protein mono-ADP-ribosyltransferase activity"/>
    <property type="evidence" value="ECO:0007669"/>
    <property type="project" value="TreeGrafter"/>
</dbReference>
<organism evidence="6 7">
    <name type="scientific">Blepharisma stoltei</name>
    <dbReference type="NCBI Taxonomy" id="1481888"/>
    <lineage>
        <taxon>Eukaryota</taxon>
        <taxon>Sar</taxon>
        <taxon>Alveolata</taxon>
        <taxon>Ciliophora</taxon>
        <taxon>Postciliodesmatophora</taxon>
        <taxon>Heterotrichea</taxon>
        <taxon>Heterotrichida</taxon>
        <taxon>Blepharismidae</taxon>
        <taxon>Blepharisma</taxon>
    </lineage>
</organism>
<dbReference type="CDD" id="cd20335">
    <property type="entry name" value="BRcat_RBR"/>
    <property type="match status" value="1"/>
</dbReference>
<keyword evidence="7" id="KW-1185">Reference proteome</keyword>
<dbReference type="SUPFAM" id="SSF56399">
    <property type="entry name" value="ADP-ribosylation"/>
    <property type="match status" value="1"/>
</dbReference>
<accession>A0AAU9JGU0</accession>
<evidence type="ECO:0000256" key="1">
    <source>
        <dbReference type="ARBA" id="ARBA00022723"/>
    </source>
</evidence>
<dbReference type="Pfam" id="PF00644">
    <property type="entry name" value="PARP"/>
    <property type="match status" value="1"/>
</dbReference>
<keyword evidence="4" id="KW-0862">Zinc</keyword>
<dbReference type="Proteomes" id="UP001162131">
    <property type="component" value="Unassembled WGS sequence"/>
</dbReference>
<sequence length="462" mass="51490">MDHRQQAADSLEQAVASKNTEWATALIDYIISNRIQVKISPLKFQCSSHIFMFPGMPSFFLENPNNYHVPYHCANSHKICNDCLINFITWQFGMSGLGKYYECPACAGHRIPGSILYHPDLEEKKVASYVGEDAVNADKWSRATHAQCNNFCNNISSQAYSVCADNHIFCEVCIQNAIEAAKFSLKCPNKNCKRIMASWIAEQACFEKKDLLKKIWEDLKIEGFLFNLCPNCDARIKTPTASAEIKCTECGKKYCIDCLEESHIGISCLAASEDQAKVVDLPVPADFSKPKNKLEREYLNAKFVFEQNARDKVMVSAKMIINKAVEMRYKAKKEEISKTLADREDDIYVWHGSSAAAYDNIAKNGFGIGGVTPGVAVKTNTAFGYGVYTATDPQLSFSYVVGDTILCCKAFKGNLGNNTVAANPADLNNPNQHAYLKLPEGILVLFSTDQIVPVYLIKYRNA</sequence>
<keyword evidence="1" id="KW-0479">Metal-binding</keyword>
<dbReference type="PANTHER" id="PTHR45740">
    <property type="entry name" value="POLY [ADP-RIBOSE] POLYMERASE"/>
    <property type="match status" value="1"/>
</dbReference>
<protein>
    <recommendedName>
        <fullName evidence="5">IBR domain-containing protein</fullName>
    </recommendedName>
</protein>
<keyword evidence="2" id="KW-0863">Zinc-finger</keyword>
<reference evidence="6" key="1">
    <citation type="submission" date="2021-09" db="EMBL/GenBank/DDBJ databases">
        <authorList>
            <consortium name="AG Swart"/>
            <person name="Singh M."/>
            <person name="Singh A."/>
            <person name="Seah K."/>
            <person name="Emmerich C."/>
        </authorList>
    </citation>
    <scope>NUCLEOTIDE SEQUENCE</scope>
    <source>
        <strain evidence="6">ATCC30299</strain>
    </source>
</reference>
<dbReference type="EMBL" id="CAJZBQ010000036">
    <property type="protein sequence ID" value="CAG9324831.1"/>
    <property type="molecule type" value="Genomic_DNA"/>
</dbReference>